<dbReference type="EMBL" id="POTQ01000015">
    <property type="protein sequence ID" value="PNV57550.1"/>
    <property type="molecule type" value="Genomic_DNA"/>
</dbReference>
<dbReference type="Proteomes" id="UP000653631">
    <property type="component" value="Unassembled WGS sequence"/>
</dbReference>
<reference evidence="2 8" key="2">
    <citation type="submission" date="2016-12" db="EMBL/GenBank/DDBJ databases">
        <title>Complete Genome Sequence of Lactobacillus fermentum Strain SNUV175, a Probiotic for Treatment of Bacterial Vaginosis.</title>
        <authorList>
            <person name="Lee S."/>
            <person name="You H.J."/>
            <person name="Kwon B."/>
            <person name="Ko G."/>
        </authorList>
    </citation>
    <scope>NUCLEOTIDE SEQUENCE [LARGE SCALE GENOMIC DNA]</scope>
    <source>
        <strain evidence="2 8">SNUV175</strain>
    </source>
</reference>
<dbReference type="Proteomes" id="UP000094714">
    <property type="component" value="Chromosome"/>
</dbReference>
<evidence type="ECO:0000313" key="11">
    <source>
        <dbReference type="Proteomes" id="UP000653631"/>
    </source>
</evidence>
<evidence type="ECO:0000313" key="9">
    <source>
        <dbReference type="Proteomes" id="UP000236514"/>
    </source>
</evidence>
<reference evidence="5 9" key="3">
    <citation type="submission" date="2018-01" db="EMBL/GenBank/DDBJ databases">
        <title>Draft genome sequence of the feruloyl esterase-producing strain Lactobacillus fermentum CRL 1446, isolated from artisanal goat milk cheese.</title>
        <authorList>
            <person name="Abeijon Mukdsi M.C."/>
            <person name="Saavedra L."/>
            <person name="Gauffin Cano M.P."/>
            <person name="Hebert E.M."/>
            <person name="Medina R.B."/>
        </authorList>
    </citation>
    <scope>NUCLEOTIDE SEQUENCE [LARGE SCALE GENOMIC DNA]</scope>
    <source>
        <strain evidence="5 9">CRL 1446</strain>
    </source>
</reference>
<organism evidence="5 9">
    <name type="scientific">Limosilactobacillus fermentum</name>
    <name type="common">Lactobacillus fermentum</name>
    <dbReference type="NCBI Taxonomy" id="1613"/>
    <lineage>
        <taxon>Bacteria</taxon>
        <taxon>Bacillati</taxon>
        <taxon>Bacillota</taxon>
        <taxon>Bacilli</taxon>
        <taxon>Lactobacillales</taxon>
        <taxon>Lactobacillaceae</taxon>
        <taxon>Limosilactobacillus</taxon>
    </lineage>
</organism>
<name>A0A0F4HC53_LIMFE</name>
<proteinExistence type="predicted"/>
<dbReference type="InterPro" id="IPR011053">
    <property type="entry name" value="Single_hybrid_motif"/>
</dbReference>
<protein>
    <submittedName>
        <fullName evidence="5">Glycine cleavage system protein H</fullName>
    </submittedName>
</protein>
<dbReference type="EMBL" id="CP019030">
    <property type="protein sequence ID" value="APU45434.1"/>
    <property type="molecule type" value="Genomic_DNA"/>
</dbReference>
<reference evidence="6" key="6">
    <citation type="submission" date="2023-04" db="EMBL/GenBank/DDBJ databases">
        <title>Genomic of Limosilactobacillus fermentum MSJK0025.</title>
        <authorList>
            <person name="Yang S."/>
        </authorList>
    </citation>
    <scope>NUCLEOTIDE SEQUENCE</scope>
    <source>
        <strain evidence="6">MSJK0025</strain>
    </source>
</reference>
<evidence type="ECO:0000313" key="2">
    <source>
        <dbReference type="EMBL" id="APU45434.1"/>
    </source>
</evidence>
<evidence type="ECO:0000313" key="10">
    <source>
        <dbReference type="Proteomes" id="UP000466799"/>
    </source>
</evidence>
<dbReference type="EMBL" id="BOLH01000004">
    <property type="protein sequence ID" value="GIC71559.1"/>
    <property type="molecule type" value="Genomic_DNA"/>
</dbReference>
<dbReference type="Pfam" id="PF01597">
    <property type="entry name" value="GCV_H"/>
    <property type="match status" value="1"/>
</dbReference>
<evidence type="ECO:0000313" key="6">
    <source>
        <dbReference type="EMBL" id="WFR89659.1"/>
    </source>
</evidence>
<dbReference type="Proteomes" id="UP000236514">
    <property type="component" value="Unassembled WGS sequence"/>
</dbReference>
<evidence type="ECO:0000313" key="5">
    <source>
        <dbReference type="EMBL" id="PNV57550.1"/>
    </source>
</evidence>
<dbReference type="Proteomes" id="UP000466799">
    <property type="component" value="Unassembled WGS sequence"/>
</dbReference>
<evidence type="ECO:0000313" key="1">
    <source>
        <dbReference type="EMBL" id="AOR74788.1"/>
    </source>
</evidence>
<dbReference type="GeneID" id="83715223"/>
<accession>A0A0F4HC53</accession>
<dbReference type="EMBL" id="WHJL01000082">
    <property type="protein sequence ID" value="MPQ35655.1"/>
    <property type="molecule type" value="Genomic_DNA"/>
</dbReference>
<dbReference type="Gene3D" id="2.40.50.100">
    <property type="match status" value="1"/>
</dbReference>
<dbReference type="Proteomes" id="UP000185427">
    <property type="component" value="Chromosome"/>
</dbReference>
<dbReference type="RefSeq" id="WP_003685883.1">
    <property type="nucleotide sequence ID" value="NZ_AP024320.1"/>
</dbReference>
<reference evidence="4 10" key="4">
    <citation type="submission" date="2019-10" db="EMBL/GenBank/DDBJ databases">
        <title>Genome Sequencing and assembly of Lactobacillus fermentum I2, a lactic acid bacteria.</title>
        <authorList>
            <person name="Lopes L.S."/>
            <person name="Persinoti G.F."/>
            <person name="Riano-Pachon D.M."/>
            <person name="Labate C.A."/>
        </authorList>
    </citation>
    <scope>NUCLEOTIDE SEQUENCE [LARGE SCALE GENOMIC DNA]</scope>
    <source>
        <strain evidence="4 10">I2</strain>
    </source>
</reference>
<evidence type="ECO:0000313" key="4">
    <source>
        <dbReference type="EMBL" id="MPQ35655.1"/>
    </source>
</evidence>
<dbReference type="PATRIC" id="fig|1613.112.peg.1399"/>
<dbReference type="InterPro" id="IPR033753">
    <property type="entry name" value="GCV_H/Fam206"/>
</dbReference>
<dbReference type="Proteomes" id="UP001218104">
    <property type="component" value="Chromosome"/>
</dbReference>
<dbReference type="EMBL" id="CP121468">
    <property type="protein sequence ID" value="WFR89659.1"/>
    <property type="molecule type" value="Genomic_DNA"/>
</dbReference>
<dbReference type="SUPFAM" id="SSF51230">
    <property type="entry name" value="Single hybrid motif"/>
    <property type="match status" value="1"/>
</dbReference>
<dbReference type="OrthoDB" id="9796712at2"/>
<reference evidence="1 7" key="1">
    <citation type="submission" date="2016-09" db="EMBL/GenBank/DDBJ databases">
        <title>Genome Sequence of the Lactobacillus fermentum strain NCC2970 (CNCM I-5068).</title>
        <authorList>
            <person name="Barretto C."/>
            <person name="Ngom-Bru C."/>
            <person name="Genevaz A."/>
            <person name="Fournier C."/>
            <person name="Moine D."/>
            <person name="Kassam M."/>
            <person name="Iltis A."/>
            <person name="Sagory-Zalkind P."/>
            <person name="Faucherand G."/>
            <person name="Descombes P."/>
            <person name="Duboux S."/>
        </authorList>
    </citation>
    <scope>NUCLEOTIDE SEQUENCE [LARGE SCALE GENOMIC DNA]</scope>
    <source>
        <strain evidence="1 7">NCC2970</strain>
    </source>
</reference>
<evidence type="ECO:0000313" key="8">
    <source>
        <dbReference type="Proteomes" id="UP000185427"/>
    </source>
</evidence>
<dbReference type="AlphaFoldDB" id="A0A0F4HC53"/>
<dbReference type="EMBL" id="CP017151">
    <property type="protein sequence ID" value="AOR74788.1"/>
    <property type="molecule type" value="Genomic_DNA"/>
</dbReference>
<evidence type="ECO:0000313" key="3">
    <source>
        <dbReference type="EMBL" id="GIC71559.1"/>
    </source>
</evidence>
<evidence type="ECO:0000313" key="7">
    <source>
        <dbReference type="Proteomes" id="UP000094714"/>
    </source>
</evidence>
<gene>
    <name evidence="2" type="ORF">BUW47_02795</name>
    <name evidence="5" type="ORF">C1Y38_07425</name>
    <name evidence="4" type="ORF">GC247_07170</name>
    <name evidence="1" type="ORF">LACFE_CDS1337</name>
    <name evidence="3" type="ORF">LF01B1_05740</name>
    <name evidence="6" type="ORF">P8634_02680</name>
</gene>
<reference evidence="3 11" key="5">
    <citation type="submission" date="2021-01" db="EMBL/GenBank/DDBJ databases">
        <title>Development of a method for detection of lactic acid bacteria that cause putrefactive shochu mash.</title>
        <authorList>
            <person name="Takashita H."/>
            <person name="Fujihara E."/>
            <person name="Takayama K."/>
            <person name="Yamamoto H."/>
            <person name="Mizutani M."/>
            <person name="Kajiwara Y."/>
        </authorList>
    </citation>
    <scope>NUCLEOTIDE SEQUENCE [LARGE SCALE GENOMIC DNA]</scope>
    <source>
        <strain evidence="3 11">01-B1</strain>
    </source>
</reference>
<sequence>MRELANPWHQEYQGRVVVLSLTTEAQRILGPVEYWDLPEVGAKVVANQPLIVVMAKWRYTDLTLPVNGTVVARNPRAVGWAERGATDWILRIECN</sequence>